<accession>A0ABQ4MJF8</accession>
<dbReference type="Gene3D" id="3.40.1710.10">
    <property type="entry name" value="abc type-2 transporter like domain"/>
    <property type="match status" value="1"/>
</dbReference>
<feature type="transmembrane region" description="Helical" evidence="6">
    <location>
        <begin position="237"/>
        <end position="267"/>
    </location>
</feature>
<evidence type="ECO:0000256" key="6">
    <source>
        <dbReference type="SAM" id="Phobius"/>
    </source>
</evidence>
<evidence type="ECO:0000256" key="5">
    <source>
        <dbReference type="ARBA" id="ARBA00023136"/>
    </source>
</evidence>
<feature type="transmembrane region" description="Helical" evidence="6">
    <location>
        <begin position="308"/>
        <end position="329"/>
    </location>
</feature>
<evidence type="ECO:0000313" key="9">
    <source>
        <dbReference type="Proteomes" id="UP000679992"/>
    </source>
</evidence>
<protein>
    <recommendedName>
        <fullName evidence="7">ABC-2 type transporter transmembrane domain-containing protein</fullName>
    </recommendedName>
</protein>
<feature type="transmembrane region" description="Helical" evidence="6">
    <location>
        <begin position="197"/>
        <end position="216"/>
    </location>
</feature>
<dbReference type="InterPro" id="IPR051449">
    <property type="entry name" value="ABC-2_transporter_component"/>
</dbReference>
<gene>
    <name evidence="8" type="ORF">J42TS3_51580</name>
</gene>
<keyword evidence="2" id="KW-1003">Cell membrane</keyword>
<evidence type="ECO:0000256" key="1">
    <source>
        <dbReference type="ARBA" id="ARBA00004651"/>
    </source>
</evidence>
<reference evidence="8 9" key="1">
    <citation type="submission" date="2021-03" db="EMBL/GenBank/DDBJ databases">
        <title>Antimicrobial resistance genes in bacteria isolated from Japanese honey, and their potential for conferring macrolide and lincosamide resistance in the American foulbrood pathogen Paenibacillus larvae.</title>
        <authorList>
            <person name="Okamoto M."/>
            <person name="Kumagai M."/>
            <person name="Kanamori H."/>
            <person name="Takamatsu D."/>
        </authorList>
    </citation>
    <scope>NUCLEOTIDE SEQUENCE [LARGE SCALE GENOMIC DNA]</scope>
    <source>
        <strain evidence="8 9">J42TS3</strain>
    </source>
</reference>
<comment type="caution">
    <text evidence="8">The sequence shown here is derived from an EMBL/GenBank/DDBJ whole genome shotgun (WGS) entry which is preliminary data.</text>
</comment>
<dbReference type="PANTHER" id="PTHR30294:SF29">
    <property type="entry name" value="MULTIDRUG ABC TRANSPORTER PERMEASE YBHS-RELATED"/>
    <property type="match status" value="1"/>
</dbReference>
<sequence>MKLWTILWFEIRKLIRARVVLLNLFLLPLLLIFILGNALSAVFDSGEDIKLDKSIVTLVKPAGEAAGDFGLQEFLDSPEIKSSIEARSGVSREQAEADLRSGEIDFAVVIPEGFEANVNMGQPAHWEYILGKDHLKNHVATMTFDAYLDEVNRIQASAIVLGPEKAIPAQAGAENNAAFSYVENASLNEKGDSYSAFQYYAASMLIMFLLYSGLMVNESLNSEIEGKTLYRLGSMPISPLQIFVGKIFGNSIVTLLQAAVIIFGTSWLYGVKWGAHPGYLLAICVLVVLCSMMLAVTVSLLSKSQTTANAIVQFIIILMTFLSGGFQPIPVDLIQKLSEGTVNHWALQGILRIMLDAAPSEILHHILMLSIVGGVLLLIGMISYRKAGYQYE</sequence>
<proteinExistence type="predicted"/>
<comment type="subcellular location">
    <subcellularLocation>
        <location evidence="1">Cell membrane</location>
        <topology evidence="1">Multi-pass membrane protein</topology>
    </subcellularLocation>
</comment>
<feature type="transmembrane region" description="Helical" evidence="6">
    <location>
        <begin position="362"/>
        <end position="384"/>
    </location>
</feature>
<evidence type="ECO:0000256" key="4">
    <source>
        <dbReference type="ARBA" id="ARBA00022989"/>
    </source>
</evidence>
<dbReference type="RefSeq" id="WP_213656804.1">
    <property type="nucleotide sequence ID" value="NZ_BOSL01000032.1"/>
</dbReference>
<keyword evidence="5 6" id="KW-0472">Membrane</keyword>
<keyword evidence="4 6" id="KW-1133">Transmembrane helix</keyword>
<name>A0ABQ4MJF8_9BACL</name>
<dbReference type="Proteomes" id="UP000679992">
    <property type="component" value="Unassembled WGS sequence"/>
</dbReference>
<feature type="transmembrane region" description="Helical" evidence="6">
    <location>
        <begin position="279"/>
        <end position="301"/>
    </location>
</feature>
<dbReference type="Pfam" id="PF12698">
    <property type="entry name" value="ABC2_membrane_3"/>
    <property type="match status" value="1"/>
</dbReference>
<dbReference type="EMBL" id="BOSL01000032">
    <property type="protein sequence ID" value="GIP56123.1"/>
    <property type="molecule type" value="Genomic_DNA"/>
</dbReference>
<dbReference type="InterPro" id="IPR013525">
    <property type="entry name" value="ABC2_TM"/>
</dbReference>
<evidence type="ECO:0000313" key="8">
    <source>
        <dbReference type="EMBL" id="GIP56123.1"/>
    </source>
</evidence>
<dbReference type="PANTHER" id="PTHR30294">
    <property type="entry name" value="MEMBRANE COMPONENT OF ABC TRANSPORTER YHHJ-RELATED"/>
    <property type="match status" value="1"/>
</dbReference>
<keyword evidence="3 6" id="KW-0812">Transmembrane</keyword>
<keyword evidence="9" id="KW-1185">Reference proteome</keyword>
<organism evidence="8 9">
    <name type="scientific">Paenibacillus vini</name>
    <dbReference type="NCBI Taxonomy" id="1476024"/>
    <lineage>
        <taxon>Bacteria</taxon>
        <taxon>Bacillati</taxon>
        <taxon>Bacillota</taxon>
        <taxon>Bacilli</taxon>
        <taxon>Bacillales</taxon>
        <taxon>Paenibacillaceae</taxon>
        <taxon>Paenibacillus</taxon>
    </lineage>
</organism>
<evidence type="ECO:0000256" key="2">
    <source>
        <dbReference type="ARBA" id="ARBA00022475"/>
    </source>
</evidence>
<evidence type="ECO:0000256" key="3">
    <source>
        <dbReference type="ARBA" id="ARBA00022692"/>
    </source>
</evidence>
<evidence type="ECO:0000259" key="7">
    <source>
        <dbReference type="Pfam" id="PF12698"/>
    </source>
</evidence>
<feature type="domain" description="ABC-2 type transporter transmembrane" evidence="7">
    <location>
        <begin position="21"/>
        <end position="381"/>
    </location>
</feature>